<organism evidence="1 2">
    <name type="scientific">Caenorhabditis angaria</name>
    <dbReference type="NCBI Taxonomy" id="860376"/>
    <lineage>
        <taxon>Eukaryota</taxon>
        <taxon>Metazoa</taxon>
        <taxon>Ecdysozoa</taxon>
        <taxon>Nematoda</taxon>
        <taxon>Chromadorea</taxon>
        <taxon>Rhabditida</taxon>
        <taxon>Rhabditina</taxon>
        <taxon>Rhabditomorpha</taxon>
        <taxon>Rhabditoidea</taxon>
        <taxon>Rhabditidae</taxon>
        <taxon>Peloderinae</taxon>
        <taxon>Caenorhabditis</taxon>
    </lineage>
</organism>
<protein>
    <submittedName>
        <fullName evidence="1">Uncharacterized protein</fullName>
    </submittedName>
</protein>
<dbReference type="OrthoDB" id="5797444at2759"/>
<sequence>MLWVEHHIIMNKRKKQVLILSPKKHPKIIIDEPKICHGWLVVCEGNPTKMMNQEVKLPWHAGYCVYDPQHRTVCCYKHEPYHFNNMINRNASVRMDGGRAAFMNHWS</sequence>
<keyword evidence="2" id="KW-1185">Reference proteome</keyword>
<evidence type="ECO:0000313" key="2">
    <source>
        <dbReference type="Proteomes" id="UP001152747"/>
    </source>
</evidence>
<comment type="caution">
    <text evidence="1">The sequence shown here is derived from an EMBL/GenBank/DDBJ whole genome shotgun (WGS) entry which is preliminary data.</text>
</comment>
<dbReference type="EMBL" id="CANHGI010000006">
    <property type="protein sequence ID" value="CAI5455537.1"/>
    <property type="molecule type" value="Genomic_DNA"/>
</dbReference>
<dbReference type="Proteomes" id="UP001152747">
    <property type="component" value="Unassembled WGS sequence"/>
</dbReference>
<reference evidence="1" key="1">
    <citation type="submission" date="2022-11" db="EMBL/GenBank/DDBJ databases">
        <authorList>
            <person name="Kikuchi T."/>
        </authorList>
    </citation>
    <scope>NUCLEOTIDE SEQUENCE</scope>
    <source>
        <strain evidence="1">PS1010</strain>
    </source>
</reference>
<dbReference type="AlphaFoldDB" id="A0A9P1J3E5"/>
<proteinExistence type="predicted"/>
<accession>A0A9P1J3E5</accession>
<gene>
    <name evidence="1" type="ORF">CAMP_LOCUS18174</name>
</gene>
<name>A0A9P1J3E5_9PELO</name>
<evidence type="ECO:0000313" key="1">
    <source>
        <dbReference type="EMBL" id="CAI5455537.1"/>
    </source>
</evidence>